<evidence type="ECO:0000256" key="2">
    <source>
        <dbReference type="ARBA" id="ARBA00037999"/>
    </source>
</evidence>
<feature type="modified residue" description="N6-(pyridoxal phosphate)lysine" evidence="4">
    <location>
        <position position="174"/>
    </location>
</feature>
<evidence type="ECO:0000313" key="6">
    <source>
        <dbReference type="EMBL" id="ENV21697.1"/>
    </source>
</evidence>
<feature type="active site" description="Proton acceptor" evidence="3">
    <location>
        <position position="174"/>
    </location>
</feature>
<dbReference type="GO" id="GO:0030170">
    <property type="term" value="F:pyridoxal phosphate binding"/>
    <property type="evidence" value="ECO:0007669"/>
    <property type="project" value="TreeGrafter"/>
</dbReference>
<proteinExistence type="inferred from homology"/>
<keyword evidence="1 4" id="KW-0663">Pyridoxal phosphate</keyword>
<evidence type="ECO:0000256" key="5">
    <source>
        <dbReference type="RuleBase" id="RU004508"/>
    </source>
</evidence>
<comment type="similarity">
    <text evidence="2 5">Belongs to the DegT/DnrJ/EryC1 family.</text>
</comment>
<reference evidence="6 7" key="1">
    <citation type="submission" date="2013-02" db="EMBL/GenBank/DDBJ databases">
        <title>The Genome Sequence of Acinetobacter bereziniae NIPH 3.</title>
        <authorList>
            <consortium name="The Broad Institute Genome Sequencing Platform"/>
            <consortium name="The Broad Institute Genome Sequencing Center for Infectious Disease"/>
            <person name="Cerqueira G."/>
            <person name="Feldgarden M."/>
            <person name="Courvalin P."/>
            <person name="Perichon B."/>
            <person name="Grillot-Courvalin C."/>
            <person name="Clermont D."/>
            <person name="Rocha E."/>
            <person name="Yoon E.-J."/>
            <person name="Nemec A."/>
            <person name="Walker B."/>
            <person name="Young S.K."/>
            <person name="Zeng Q."/>
            <person name="Gargeya S."/>
            <person name="Fitzgerald M."/>
            <person name="Haas B."/>
            <person name="Abouelleil A."/>
            <person name="Alvarado L."/>
            <person name="Arachchi H.M."/>
            <person name="Berlin A.M."/>
            <person name="Chapman S.B."/>
            <person name="Dewar J."/>
            <person name="Goldberg J."/>
            <person name="Griggs A."/>
            <person name="Gujja S."/>
            <person name="Hansen M."/>
            <person name="Howarth C."/>
            <person name="Imamovic A."/>
            <person name="Larimer J."/>
            <person name="McCowan C."/>
            <person name="Murphy C."/>
            <person name="Neiman D."/>
            <person name="Pearson M."/>
            <person name="Priest M."/>
            <person name="Roberts A."/>
            <person name="Saif S."/>
            <person name="Shea T."/>
            <person name="Sisk P."/>
            <person name="Sykes S."/>
            <person name="Wortman J."/>
            <person name="Nusbaum C."/>
            <person name="Birren B."/>
        </authorList>
    </citation>
    <scope>NUCLEOTIDE SEQUENCE [LARGE SCALE GENOMIC DNA]</scope>
    <source>
        <strain evidence="6 7">NIPH 3</strain>
    </source>
</reference>
<dbReference type="GO" id="GO:0008483">
    <property type="term" value="F:transaminase activity"/>
    <property type="evidence" value="ECO:0007669"/>
    <property type="project" value="TreeGrafter"/>
</dbReference>
<sequence length="400" mass="44801">MKKEIPPTNGLTVELSDLFSFNSSMDLATQLSQLLNIPKPALTCSGTVALIIALQTLQKKQPNRQQVIIPAWTCPLVALAIEKIGLTPILCDVEQANLNLDLCQLQRLTNTNTLAIVVTHFAGLVYDFSLVQEIAQHYQTFIIEDAAQSMGATVSLQSVGLIGDIAFFSMAFGKGLSSAEGGVLFSRHADLHQDLIDNAKKLPVLRYWELKRCLELIGYSFLYQPTALTWLYGNPLRKALNNHDEIAAVGDDFDLNSIPVHQLGKWRSQVAMRASKRLPVHWQQAHTRAKKRIAQLQLLPNLHVFDESENTLATFPFLICYVENKVFTHKILDQLWKEGLGITQLFVRSISHYPALSHIQADTPNAIQFAAQSFTISNSVWLDDQHFQKIFKVLECILTA</sequence>
<evidence type="ECO:0008006" key="8">
    <source>
        <dbReference type="Google" id="ProtNLM"/>
    </source>
</evidence>
<dbReference type="GO" id="GO:0000271">
    <property type="term" value="P:polysaccharide biosynthetic process"/>
    <property type="evidence" value="ECO:0007669"/>
    <property type="project" value="TreeGrafter"/>
</dbReference>
<evidence type="ECO:0000313" key="7">
    <source>
        <dbReference type="Proteomes" id="UP000013270"/>
    </source>
</evidence>
<gene>
    <name evidence="6" type="ORF">F963_02327</name>
</gene>
<dbReference type="SUPFAM" id="SSF53383">
    <property type="entry name" value="PLP-dependent transferases"/>
    <property type="match status" value="1"/>
</dbReference>
<evidence type="ECO:0000256" key="4">
    <source>
        <dbReference type="PIRSR" id="PIRSR000390-2"/>
    </source>
</evidence>
<protein>
    <recommendedName>
        <fullName evidence="8">DegT/DnrJ/EryC1/StrS aminotransferase</fullName>
    </recommendedName>
</protein>
<dbReference type="PATRIC" id="fig|1217651.3.peg.2290"/>
<dbReference type="InterPro" id="IPR000653">
    <property type="entry name" value="DegT/StrS_aminotransferase"/>
</dbReference>
<dbReference type="EMBL" id="APPK01000037">
    <property type="protein sequence ID" value="ENV21697.1"/>
    <property type="molecule type" value="Genomic_DNA"/>
</dbReference>
<dbReference type="RefSeq" id="WP_004830848.1">
    <property type="nucleotide sequence ID" value="NZ_KB849468.1"/>
</dbReference>
<dbReference type="PANTHER" id="PTHR30244:SF34">
    <property type="entry name" value="DTDP-4-AMINO-4,6-DIDEOXYGALACTOSE TRANSAMINASE"/>
    <property type="match status" value="1"/>
</dbReference>
<name>N8XB62_ACIBZ</name>
<dbReference type="InterPro" id="IPR015421">
    <property type="entry name" value="PyrdxlP-dep_Trfase_major"/>
</dbReference>
<organism evidence="6 7">
    <name type="scientific">Acinetobacter bereziniae NIPH 3</name>
    <dbReference type="NCBI Taxonomy" id="1217651"/>
    <lineage>
        <taxon>Bacteria</taxon>
        <taxon>Pseudomonadati</taxon>
        <taxon>Pseudomonadota</taxon>
        <taxon>Gammaproteobacteria</taxon>
        <taxon>Moraxellales</taxon>
        <taxon>Moraxellaceae</taxon>
        <taxon>Acinetobacter</taxon>
    </lineage>
</organism>
<dbReference type="HOGENOM" id="CLU_036177_0_0_6"/>
<dbReference type="Gene3D" id="3.90.1150.10">
    <property type="entry name" value="Aspartate Aminotransferase, domain 1"/>
    <property type="match status" value="1"/>
</dbReference>
<dbReference type="InterPro" id="IPR015424">
    <property type="entry name" value="PyrdxlP-dep_Trfase"/>
</dbReference>
<accession>N8XB62</accession>
<dbReference type="InterPro" id="IPR015422">
    <property type="entry name" value="PyrdxlP-dep_Trfase_small"/>
</dbReference>
<dbReference type="Gene3D" id="3.40.640.10">
    <property type="entry name" value="Type I PLP-dependent aspartate aminotransferase-like (Major domain)"/>
    <property type="match status" value="1"/>
</dbReference>
<evidence type="ECO:0000256" key="1">
    <source>
        <dbReference type="ARBA" id="ARBA00022898"/>
    </source>
</evidence>
<evidence type="ECO:0000256" key="3">
    <source>
        <dbReference type="PIRSR" id="PIRSR000390-1"/>
    </source>
</evidence>
<dbReference type="Proteomes" id="UP000013270">
    <property type="component" value="Unassembled WGS sequence"/>
</dbReference>
<comment type="caution">
    <text evidence="6">The sequence shown here is derived from an EMBL/GenBank/DDBJ whole genome shotgun (WGS) entry which is preliminary data.</text>
</comment>
<dbReference type="Pfam" id="PF01041">
    <property type="entry name" value="DegT_DnrJ_EryC1"/>
    <property type="match status" value="1"/>
</dbReference>
<dbReference type="PANTHER" id="PTHR30244">
    <property type="entry name" value="TRANSAMINASE"/>
    <property type="match status" value="1"/>
</dbReference>
<dbReference type="AlphaFoldDB" id="N8XB62"/>